<proteinExistence type="predicted"/>
<accession>A0A6C0IZS2</accession>
<protein>
    <submittedName>
        <fullName evidence="1">Uncharacterized protein</fullName>
    </submittedName>
</protein>
<sequence length="248" mass="29279">MDKRNYTYKTPVLKNNKYISYVDNSSKIFLNDIKIKSINKLIDDKGYVLKIFIPNINDASINEIIDYDLNAINTITKNIGEWFNKDLSEDEIIELYKISFCEQTSTLSVILSSNKFTKYNINNNELNDNNDIINIIRNNKKLKKYIISVEIENIGLYFLSDNCFNKWVIKSINLTDIEDEENIYNKCEIEESLLENVTNVNHIINTKIKDYTKNKEDINKLYDKIINTKNNKMWIELINKLNILLKNY</sequence>
<reference evidence="1" key="1">
    <citation type="journal article" date="2020" name="Nature">
        <title>Giant virus diversity and host interactions through global metagenomics.</title>
        <authorList>
            <person name="Schulz F."/>
            <person name="Roux S."/>
            <person name="Paez-Espino D."/>
            <person name="Jungbluth S."/>
            <person name="Walsh D.A."/>
            <person name="Denef V.J."/>
            <person name="McMahon K.D."/>
            <person name="Konstantinidis K.T."/>
            <person name="Eloe-Fadrosh E.A."/>
            <person name="Kyrpides N.C."/>
            <person name="Woyke T."/>
        </authorList>
    </citation>
    <scope>NUCLEOTIDE SEQUENCE</scope>
    <source>
        <strain evidence="1">GVMAG-M-3300025695-21</strain>
    </source>
</reference>
<organism evidence="1">
    <name type="scientific">viral metagenome</name>
    <dbReference type="NCBI Taxonomy" id="1070528"/>
    <lineage>
        <taxon>unclassified sequences</taxon>
        <taxon>metagenomes</taxon>
        <taxon>organismal metagenomes</taxon>
    </lineage>
</organism>
<evidence type="ECO:0000313" key="1">
    <source>
        <dbReference type="EMBL" id="QHT98848.1"/>
    </source>
</evidence>
<name>A0A6C0IZS2_9ZZZZ</name>
<dbReference type="EMBL" id="MN740297">
    <property type="protein sequence ID" value="QHT98848.1"/>
    <property type="molecule type" value="Genomic_DNA"/>
</dbReference>
<dbReference type="AlphaFoldDB" id="A0A6C0IZS2"/>